<evidence type="ECO:0000313" key="4">
    <source>
        <dbReference type="Proteomes" id="UP001549047"/>
    </source>
</evidence>
<feature type="transmembrane region" description="Helical" evidence="2">
    <location>
        <begin position="38"/>
        <end position="58"/>
    </location>
</feature>
<comment type="caution">
    <text evidence="3">The sequence shown here is derived from an EMBL/GenBank/DDBJ whole genome shotgun (WGS) entry which is preliminary data.</text>
</comment>
<evidence type="ECO:0000256" key="2">
    <source>
        <dbReference type="SAM" id="Phobius"/>
    </source>
</evidence>
<dbReference type="Proteomes" id="UP001549047">
    <property type="component" value="Unassembled WGS sequence"/>
</dbReference>
<evidence type="ECO:0000313" key="3">
    <source>
        <dbReference type="EMBL" id="MET3611757.1"/>
    </source>
</evidence>
<name>A0ABV2ITF4_9HYPH</name>
<evidence type="ECO:0000256" key="1">
    <source>
        <dbReference type="SAM" id="MobiDB-lite"/>
    </source>
</evidence>
<keyword evidence="2" id="KW-1133">Transmembrane helix</keyword>
<gene>
    <name evidence="3" type="ORF">ABID16_000062</name>
</gene>
<sequence length="111" mass="11510">MKPTYSTTKAHLSASAVMAWVVILALTAGAIYGKEQAVTFGLMAVPTMASMLCAMLGLHRHYGSKDFAVAQARGDDPTLALPPTTDSDVSDQPPPPVPPAAPRSSGGFVAR</sequence>
<feature type="compositionally biased region" description="Low complexity" evidence="1">
    <location>
        <begin position="82"/>
        <end position="91"/>
    </location>
</feature>
<evidence type="ECO:0008006" key="5">
    <source>
        <dbReference type="Google" id="ProtNLM"/>
    </source>
</evidence>
<keyword evidence="2" id="KW-0472">Membrane</keyword>
<feature type="transmembrane region" description="Helical" evidence="2">
    <location>
        <begin position="12"/>
        <end position="32"/>
    </location>
</feature>
<proteinExistence type="predicted"/>
<dbReference type="EMBL" id="JBEPMB010000001">
    <property type="protein sequence ID" value="MET3611757.1"/>
    <property type="molecule type" value="Genomic_DNA"/>
</dbReference>
<keyword evidence="4" id="KW-1185">Reference proteome</keyword>
<feature type="compositionally biased region" description="Pro residues" evidence="1">
    <location>
        <begin position="92"/>
        <end position="101"/>
    </location>
</feature>
<accession>A0ABV2ITF4</accession>
<dbReference type="RefSeq" id="WP_354553992.1">
    <property type="nucleotide sequence ID" value="NZ_JBEPMB010000001.1"/>
</dbReference>
<protein>
    <recommendedName>
        <fullName evidence="5">NAD(P)+ transhydrogenase beta chain</fullName>
    </recommendedName>
</protein>
<keyword evidence="2" id="KW-0812">Transmembrane</keyword>
<organism evidence="3 4">
    <name type="scientific">Rhizobium aquaticum</name>
    <dbReference type="NCBI Taxonomy" id="1549636"/>
    <lineage>
        <taxon>Bacteria</taxon>
        <taxon>Pseudomonadati</taxon>
        <taxon>Pseudomonadota</taxon>
        <taxon>Alphaproteobacteria</taxon>
        <taxon>Hyphomicrobiales</taxon>
        <taxon>Rhizobiaceae</taxon>
        <taxon>Rhizobium/Agrobacterium group</taxon>
        <taxon>Rhizobium</taxon>
    </lineage>
</organism>
<reference evidence="3 4" key="1">
    <citation type="submission" date="2024-06" db="EMBL/GenBank/DDBJ databases">
        <title>Genomic Encyclopedia of Type Strains, Phase IV (KMG-IV): sequencing the most valuable type-strain genomes for metagenomic binning, comparative biology and taxonomic classification.</title>
        <authorList>
            <person name="Goeker M."/>
        </authorList>
    </citation>
    <scope>NUCLEOTIDE SEQUENCE [LARGE SCALE GENOMIC DNA]</scope>
    <source>
        <strain evidence="3 4">DSM 29780</strain>
    </source>
</reference>
<feature type="region of interest" description="Disordered" evidence="1">
    <location>
        <begin position="73"/>
        <end position="111"/>
    </location>
</feature>